<feature type="domain" description="DUF7146" evidence="1">
    <location>
        <begin position="127"/>
        <end position="250"/>
    </location>
</feature>
<dbReference type="Gene3D" id="3.90.580.10">
    <property type="entry name" value="Zinc finger, CHC2-type domain"/>
    <property type="match status" value="1"/>
</dbReference>
<dbReference type="InterPro" id="IPR036977">
    <property type="entry name" value="DNA_primase_Znf_CHC2"/>
</dbReference>
<reference evidence="2 3" key="1">
    <citation type="submission" date="2011-11" db="EMBL/GenBank/DDBJ databases">
        <authorList>
            <person name="Hynes A.P."/>
            <person name="Lang A.S."/>
        </authorList>
    </citation>
    <scope>NUCLEOTIDE SEQUENCE [LARGE SCALE GENOMIC DNA]</scope>
</reference>
<dbReference type="SUPFAM" id="SSF57783">
    <property type="entry name" value="Zinc beta-ribbon"/>
    <property type="match status" value="1"/>
</dbReference>
<accession>H6WBR4</accession>
<dbReference type="GO" id="GO:0008270">
    <property type="term" value="F:zinc ion binding"/>
    <property type="evidence" value="ECO:0007669"/>
    <property type="project" value="InterPro"/>
</dbReference>
<keyword evidence="3" id="KW-1185">Reference proteome</keyword>
<dbReference type="OrthoDB" id="34570at10239"/>
<organism evidence="2 3">
    <name type="scientific">Rhodobacter phage RcapNL</name>
    <dbReference type="NCBI Taxonomy" id="1131316"/>
    <lineage>
        <taxon>Viruses</taxon>
        <taxon>Duplodnaviria</taxon>
        <taxon>Heunggongvirae</taxon>
        <taxon>Uroviricota</taxon>
        <taxon>Caudoviricetes</taxon>
        <taxon>Capnelvirus</taxon>
        <taxon>Capnelvirus RcapNL</taxon>
    </lineage>
</organism>
<name>H6WBR4_9CAUD</name>
<proteinExistence type="predicted"/>
<evidence type="ECO:0000313" key="2">
    <source>
        <dbReference type="EMBL" id="AFA44901.1"/>
    </source>
</evidence>
<protein>
    <submittedName>
        <fullName evidence="2">Phage P4 alpha zn-binding domain-containing protein</fullName>
    </submittedName>
</protein>
<dbReference type="RefSeq" id="YP_007518443.1">
    <property type="nucleotide sequence ID" value="NC_020489.1"/>
</dbReference>
<dbReference type="EMBL" id="JQ066768">
    <property type="protein sequence ID" value="AFA44901.1"/>
    <property type="molecule type" value="Genomic_DNA"/>
</dbReference>
<sequence>MSRYPDDARPTEANARPIFEVADLLSIEVGRGAVERQGPCPRCGGTDRFGLNARKNVFLCRHCEHDGGKGGPIDLVRFVRGCTFPEALDWLCGPKPELTAAELAERERKAAERKAAQARAAAKYRAEAIEDAQRIWSDTVPAEGTMVTDYLARRGVTRDLLPRTPAALRFQPAARYMIPDGDHGWREIHRGPAMVAGVLDRAGVLSAVHRTWIDLDQPKGKVVLPRLDKPGETWPAKKVLGAKKGGAIRLITPQGADTLVMGEGLETTFSALVADRGRGAAYWCGVDLGNMAGQRMHGKGLKYAGIPDMEDAEAFVPPEWVKRLVYLQDGDSEPRLTRAQLLAGIRRAMVLRPGLRGWIVPCPTGADLNDVLLGHVPIDPTEGGGDDA</sequence>
<dbReference type="InterPro" id="IPR055570">
    <property type="entry name" value="DUF7146"/>
</dbReference>
<dbReference type="GO" id="GO:0003677">
    <property type="term" value="F:DNA binding"/>
    <property type="evidence" value="ECO:0007669"/>
    <property type="project" value="InterPro"/>
</dbReference>
<dbReference type="GO" id="GO:0006260">
    <property type="term" value="P:DNA replication"/>
    <property type="evidence" value="ECO:0007669"/>
    <property type="project" value="InterPro"/>
</dbReference>
<dbReference type="Pfam" id="PF23639">
    <property type="entry name" value="DUF7146"/>
    <property type="match status" value="1"/>
</dbReference>
<gene>
    <name evidence="2" type="ORF">RcapNL_00061</name>
</gene>
<dbReference type="GeneID" id="14698266"/>
<dbReference type="Proteomes" id="UP000007518">
    <property type="component" value="Segment"/>
</dbReference>
<dbReference type="KEGG" id="vg:14698266"/>
<evidence type="ECO:0000259" key="1">
    <source>
        <dbReference type="Pfam" id="PF23639"/>
    </source>
</evidence>
<evidence type="ECO:0000313" key="3">
    <source>
        <dbReference type="Proteomes" id="UP000007518"/>
    </source>
</evidence>